<name>A0ABU3A1Z5_9GAMM</name>
<accession>A0ABU3A1Z5</accession>
<reference evidence="1 2" key="1">
    <citation type="submission" date="2023-09" db="EMBL/GenBank/DDBJ databases">
        <authorList>
            <person name="Rey-Velasco X."/>
        </authorList>
    </citation>
    <scope>NUCLEOTIDE SEQUENCE [LARGE SCALE GENOMIC DNA]</scope>
    <source>
        <strain evidence="1 2">W431</strain>
    </source>
</reference>
<dbReference type="EMBL" id="JAVRIF010000005">
    <property type="protein sequence ID" value="MDT0604194.1"/>
    <property type="molecule type" value="Genomic_DNA"/>
</dbReference>
<evidence type="ECO:0000313" key="1">
    <source>
        <dbReference type="EMBL" id="MDT0604194.1"/>
    </source>
</evidence>
<organism evidence="1 2">
    <name type="scientific">Thalassotalea castellviae</name>
    <dbReference type="NCBI Taxonomy" id="3075612"/>
    <lineage>
        <taxon>Bacteria</taxon>
        <taxon>Pseudomonadati</taxon>
        <taxon>Pseudomonadota</taxon>
        <taxon>Gammaproteobacteria</taxon>
        <taxon>Alteromonadales</taxon>
        <taxon>Colwelliaceae</taxon>
        <taxon>Thalassotalea</taxon>
    </lineage>
</organism>
<protein>
    <submittedName>
        <fullName evidence="1">Pepsin/retropepsin-like aspartic protease family protein</fullName>
        <ecNumber evidence="1">3.4.23.-</ecNumber>
    </submittedName>
</protein>
<dbReference type="Proteomes" id="UP001266357">
    <property type="component" value="Unassembled WGS sequence"/>
</dbReference>
<dbReference type="SUPFAM" id="SSF50630">
    <property type="entry name" value="Acid proteases"/>
    <property type="match status" value="1"/>
</dbReference>
<gene>
    <name evidence="1" type="ORF">RM573_11370</name>
</gene>
<proteinExistence type="predicted"/>
<sequence>MRIIFALVLLLPIFTCSAGVTQWIDFNLDNGHVKIPIKIANIDTFAILDTGSQLNAINKAFISKHDLTFDEGSFIRVKGAFGIEKRPTRRNIPIQYFGLETELDKVTELTLGHHSNGLLLGAGFFSKFVTQFDYPNKKMRMIDRDSIDVQKFKNIVAQSQKGTGMPIVKIGFPNDRHLWLLLDTGNTGGMVVDRNVAIKMGWLEQAQVQEGVTSGVNEVVNTDHFTIPSLKFGPFEMEDVAVTIPGKGSNSYLESQFEQIGTRIKGRKVEGVIGYDVLKHFLITIDYKGGDVHIGLPEA</sequence>
<evidence type="ECO:0000313" key="2">
    <source>
        <dbReference type="Proteomes" id="UP001266357"/>
    </source>
</evidence>
<keyword evidence="2" id="KW-1185">Reference proteome</keyword>
<dbReference type="InterPro" id="IPR021109">
    <property type="entry name" value="Peptidase_aspartic_dom_sf"/>
</dbReference>
<comment type="caution">
    <text evidence="1">The sequence shown here is derived from an EMBL/GenBank/DDBJ whole genome shotgun (WGS) entry which is preliminary data.</text>
</comment>
<keyword evidence="1" id="KW-0378">Hydrolase</keyword>
<dbReference type="Gene3D" id="2.40.70.10">
    <property type="entry name" value="Acid Proteases"/>
    <property type="match status" value="2"/>
</dbReference>
<dbReference type="GO" id="GO:0016787">
    <property type="term" value="F:hydrolase activity"/>
    <property type="evidence" value="ECO:0007669"/>
    <property type="project" value="UniProtKB-KW"/>
</dbReference>
<dbReference type="Pfam" id="PF13650">
    <property type="entry name" value="Asp_protease_2"/>
    <property type="match status" value="1"/>
</dbReference>
<dbReference type="RefSeq" id="WP_311581754.1">
    <property type="nucleotide sequence ID" value="NZ_JAVRIF010000005.1"/>
</dbReference>
<dbReference type="EC" id="3.4.23.-" evidence="1"/>